<keyword evidence="1" id="KW-1133">Transmembrane helix</keyword>
<name>A0A845F1K9_9BACL</name>
<proteinExistence type="predicted"/>
<feature type="transmembrane region" description="Helical" evidence="1">
    <location>
        <begin position="64"/>
        <end position="86"/>
    </location>
</feature>
<dbReference type="EMBL" id="WMEY01000004">
    <property type="protein sequence ID" value="MYL64586.1"/>
    <property type="molecule type" value="Genomic_DNA"/>
</dbReference>
<keyword evidence="1" id="KW-0472">Membrane</keyword>
<evidence type="ECO:0000256" key="1">
    <source>
        <dbReference type="SAM" id="Phobius"/>
    </source>
</evidence>
<protein>
    <submittedName>
        <fullName evidence="2">Uncharacterized protein</fullName>
    </submittedName>
</protein>
<comment type="caution">
    <text evidence="2">The sequence shown here is derived from an EMBL/GenBank/DDBJ whole genome shotgun (WGS) entry which is preliminary data.</text>
</comment>
<accession>A0A845F1K9</accession>
<dbReference type="RefSeq" id="WP_098442951.1">
    <property type="nucleotide sequence ID" value="NZ_WMEY01000004.1"/>
</dbReference>
<feature type="transmembrane region" description="Helical" evidence="1">
    <location>
        <begin position="12"/>
        <end position="34"/>
    </location>
</feature>
<evidence type="ECO:0000313" key="3">
    <source>
        <dbReference type="Proteomes" id="UP000447833"/>
    </source>
</evidence>
<feature type="transmembrane region" description="Helical" evidence="1">
    <location>
        <begin position="40"/>
        <end position="57"/>
    </location>
</feature>
<dbReference type="Proteomes" id="UP000447833">
    <property type="component" value="Unassembled WGS sequence"/>
</dbReference>
<organism evidence="2 3">
    <name type="scientific">Guptibacillus hwajinpoensis</name>
    <dbReference type="NCBI Taxonomy" id="208199"/>
    <lineage>
        <taxon>Bacteria</taxon>
        <taxon>Bacillati</taxon>
        <taxon>Bacillota</taxon>
        <taxon>Bacilli</taxon>
        <taxon>Bacillales</taxon>
        <taxon>Guptibacillaceae</taxon>
        <taxon>Guptibacillus</taxon>
    </lineage>
</organism>
<evidence type="ECO:0000313" key="2">
    <source>
        <dbReference type="EMBL" id="MYL64586.1"/>
    </source>
</evidence>
<gene>
    <name evidence="2" type="ORF">GLW07_14610</name>
</gene>
<keyword evidence="1" id="KW-0812">Transmembrane</keyword>
<reference evidence="2 3" key="1">
    <citation type="submission" date="2019-11" db="EMBL/GenBank/DDBJ databases">
        <title>Genome sequences of 17 halophilic strains isolated from different environments.</title>
        <authorList>
            <person name="Furrow R.E."/>
        </authorList>
    </citation>
    <scope>NUCLEOTIDE SEQUENCE [LARGE SCALE GENOMIC DNA]</scope>
    <source>
        <strain evidence="2 3">22506_14_FS</strain>
    </source>
</reference>
<sequence length="87" mass="10135">MKDLDRKWIHLINIILGVIIVPYSILEFVAVLKLADNNDYLLVPIGLLALWLILYLVQLKKMKTLLVMGAVFLNVFYLFFVIPQLLY</sequence>
<dbReference type="AlphaFoldDB" id="A0A845F1K9"/>